<evidence type="ECO:0000313" key="3">
    <source>
        <dbReference type="EMBL" id="TBU54472.1"/>
    </source>
</evidence>
<name>A0A4Q9PK38_9APHY</name>
<proteinExistence type="predicted"/>
<feature type="region of interest" description="Disordered" evidence="1">
    <location>
        <begin position="1"/>
        <end position="25"/>
    </location>
</feature>
<evidence type="ECO:0000313" key="4">
    <source>
        <dbReference type="Proteomes" id="UP000292082"/>
    </source>
</evidence>
<sequence length="74" mass="8237">MGVGHRRLSSSQRRETLISPVRDPQRLHGSASLPHRFVCPFAVLTPSLYCPSPMVAREFARASSRDRVACCQEA</sequence>
<dbReference type="EMBL" id="ML143563">
    <property type="protein sequence ID" value="TBU21991.1"/>
    <property type="molecule type" value="Genomic_DNA"/>
</dbReference>
<evidence type="ECO:0000256" key="1">
    <source>
        <dbReference type="SAM" id="MobiDB-lite"/>
    </source>
</evidence>
<dbReference type="Proteomes" id="UP000292082">
    <property type="component" value="Unassembled WGS sequence"/>
</dbReference>
<gene>
    <name evidence="3" type="ORF">BD310DRAFT_827928</name>
    <name evidence="2" type="ORF">BD311DRAFT_677093</name>
</gene>
<dbReference type="Proteomes" id="UP000292957">
    <property type="component" value="Unassembled WGS sequence"/>
</dbReference>
<accession>A0A4Q9PK38</accession>
<reference evidence="3 4" key="1">
    <citation type="submission" date="2019-01" db="EMBL/GenBank/DDBJ databases">
        <title>Draft genome sequences of three monokaryotic isolates of the white-rot basidiomycete fungus Dichomitus squalens.</title>
        <authorList>
            <consortium name="DOE Joint Genome Institute"/>
            <person name="Lopez S.C."/>
            <person name="Andreopoulos B."/>
            <person name="Pangilinan J."/>
            <person name="Lipzen A."/>
            <person name="Riley R."/>
            <person name="Ahrendt S."/>
            <person name="Ng V."/>
            <person name="Barry K."/>
            <person name="Daum C."/>
            <person name="Grigoriev I.V."/>
            <person name="Hilden K.S."/>
            <person name="Makela M.R."/>
            <person name="de Vries R.P."/>
        </authorList>
    </citation>
    <scope>NUCLEOTIDE SEQUENCE [LARGE SCALE GENOMIC DNA]</scope>
    <source>
        <strain evidence="3 4">CBS 464.89</strain>
        <strain evidence="2">OM18370.1</strain>
    </source>
</reference>
<dbReference type="EMBL" id="ML145188">
    <property type="protein sequence ID" value="TBU54472.1"/>
    <property type="molecule type" value="Genomic_DNA"/>
</dbReference>
<organism evidence="3 4">
    <name type="scientific">Dichomitus squalens</name>
    <dbReference type="NCBI Taxonomy" id="114155"/>
    <lineage>
        <taxon>Eukaryota</taxon>
        <taxon>Fungi</taxon>
        <taxon>Dikarya</taxon>
        <taxon>Basidiomycota</taxon>
        <taxon>Agaricomycotina</taxon>
        <taxon>Agaricomycetes</taxon>
        <taxon>Polyporales</taxon>
        <taxon>Polyporaceae</taxon>
        <taxon>Dichomitus</taxon>
    </lineage>
</organism>
<keyword evidence="4" id="KW-1185">Reference proteome</keyword>
<dbReference type="AlphaFoldDB" id="A0A4Q9PK38"/>
<protein>
    <submittedName>
        <fullName evidence="3">Uncharacterized protein</fullName>
    </submittedName>
</protein>
<evidence type="ECO:0000313" key="2">
    <source>
        <dbReference type="EMBL" id="TBU21991.1"/>
    </source>
</evidence>